<dbReference type="RefSeq" id="WP_251917673.1">
    <property type="nucleotide sequence ID" value="NZ_JAMRXG010000020.1"/>
</dbReference>
<feature type="transmembrane region" description="Helical" evidence="1">
    <location>
        <begin position="62"/>
        <end position="79"/>
    </location>
</feature>
<organism evidence="2 3">
    <name type="scientific">Nocardia pulmonis</name>
    <dbReference type="NCBI Taxonomy" id="2951408"/>
    <lineage>
        <taxon>Bacteria</taxon>
        <taxon>Bacillati</taxon>
        <taxon>Actinomycetota</taxon>
        <taxon>Actinomycetes</taxon>
        <taxon>Mycobacteriales</taxon>
        <taxon>Nocardiaceae</taxon>
        <taxon>Nocardia</taxon>
    </lineage>
</organism>
<dbReference type="Proteomes" id="UP001139157">
    <property type="component" value="Unassembled WGS sequence"/>
</dbReference>
<dbReference type="InterPro" id="IPR022062">
    <property type="entry name" value="DUF3618"/>
</dbReference>
<keyword evidence="1" id="KW-1133">Transmembrane helix</keyword>
<sequence length="83" mass="9259">MSIPSDPDQLRRDRDRTREELGRTVEALAEKFDVPGRARARAHQLRERAGEATPGVLRSHPVPVAGLGVAVALVIWLIVRRRS</sequence>
<evidence type="ECO:0000313" key="3">
    <source>
        <dbReference type="Proteomes" id="UP001139157"/>
    </source>
</evidence>
<reference evidence="2" key="1">
    <citation type="submission" date="2022-06" db="EMBL/GenBank/DDBJ databases">
        <title>Novel species in genus nocardia.</title>
        <authorList>
            <person name="Li F."/>
        </authorList>
    </citation>
    <scope>NUCLEOTIDE SEQUENCE</scope>
    <source>
        <strain evidence="2">CDC141</strain>
    </source>
</reference>
<comment type="caution">
    <text evidence="2">The sequence shown here is derived from an EMBL/GenBank/DDBJ whole genome shotgun (WGS) entry which is preliminary data.</text>
</comment>
<proteinExistence type="predicted"/>
<evidence type="ECO:0000313" key="2">
    <source>
        <dbReference type="EMBL" id="MCM6778198.1"/>
    </source>
</evidence>
<protein>
    <submittedName>
        <fullName evidence="2">DUF3618 domain-containing protein</fullName>
    </submittedName>
</protein>
<keyword evidence="1" id="KW-0472">Membrane</keyword>
<evidence type="ECO:0000256" key="1">
    <source>
        <dbReference type="SAM" id="Phobius"/>
    </source>
</evidence>
<keyword evidence="1" id="KW-0812">Transmembrane</keyword>
<dbReference type="AlphaFoldDB" id="A0A9X2EH93"/>
<name>A0A9X2EH93_9NOCA</name>
<dbReference type="Pfam" id="PF12277">
    <property type="entry name" value="DUF3618"/>
    <property type="match status" value="1"/>
</dbReference>
<keyword evidence="3" id="KW-1185">Reference proteome</keyword>
<dbReference type="EMBL" id="JAMRXG010000020">
    <property type="protein sequence ID" value="MCM6778198.1"/>
    <property type="molecule type" value="Genomic_DNA"/>
</dbReference>
<accession>A0A9X2EH93</accession>
<gene>
    <name evidence="2" type="ORF">NDR86_32400</name>
</gene>